<organism evidence="9 10">
    <name type="scientific">Vespertiliibacter pulmonis</name>
    <dbReference type="NCBI Taxonomy" id="1443036"/>
    <lineage>
        <taxon>Bacteria</taxon>
        <taxon>Pseudomonadati</taxon>
        <taxon>Pseudomonadota</taxon>
        <taxon>Gammaproteobacteria</taxon>
        <taxon>Pasteurellales</taxon>
        <taxon>Pasteurellaceae</taxon>
        <taxon>Vespertiliibacter</taxon>
    </lineage>
</organism>
<dbReference type="InterPro" id="IPR010971">
    <property type="entry name" value="UbiH/COQ6"/>
</dbReference>
<dbReference type="PRINTS" id="PR00420">
    <property type="entry name" value="RNGMNOXGNASE"/>
</dbReference>
<dbReference type="InterPro" id="IPR002938">
    <property type="entry name" value="FAD-bd"/>
</dbReference>
<comment type="caution">
    <text evidence="9">The sequence shown here is derived from an EMBL/GenBank/DDBJ whole genome shotgun (WGS) entry which is preliminary data.</text>
</comment>
<evidence type="ECO:0000256" key="1">
    <source>
        <dbReference type="ARBA" id="ARBA00001974"/>
    </source>
</evidence>
<dbReference type="GO" id="GO:0071949">
    <property type="term" value="F:FAD binding"/>
    <property type="evidence" value="ECO:0007669"/>
    <property type="project" value="InterPro"/>
</dbReference>
<dbReference type="EMBL" id="RKQP01000001">
    <property type="protein sequence ID" value="RPE86265.1"/>
    <property type="molecule type" value="Genomic_DNA"/>
</dbReference>
<dbReference type="GO" id="GO:0006744">
    <property type="term" value="P:ubiquinone biosynthetic process"/>
    <property type="evidence" value="ECO:0007669"/>
    <property type="project" value="UniProtKB-UniPathway"/>
</dbReference>
<dbReference type="AlphaFoldDB" id="A0A3N4VYL5"/>
<dbReference type="Gene3D" id="3.50.50.60">
    <property type="entry name" value="FAD/NAD(P)-binding domain"/>
    <property type="match status" value="2"/>
</dbReference>
<dbReference type="NCBIfam" id="TIGR01988">
    <property type="entry name" value="Ubi-OHases"/>
    <property type="match status" value="1"/>
</dbReference>
<evidence type="ECO:0000256" key="4">
    <source>
        <dbReference type="ARBA" id="ARBA00022630"/>
    </source>
</evidence>
<evidence type="ECO:0000256" key="3">
    <source>
        <dbReference type="ARBA" id="ARBA00005349"/>
    </source>
</evidence>
<accession>A0A3N4VYL5</accession>
<dbReference type="GO" id="GO:0019168">
    <property type="term" value="F:2-polyprenylphenol 6-hydroxylase activity"/>
    <property type="evidence" value="ECO:0007669"/>
    <property type="project" value="TreeGrafter"/>
</dbReference>
<comment type="cofactor">
    <cofactor evidence="1">
        <name>FAD</name>
        <dbReference type="ChEBI" id="CHEBI:57692"/>
    </cofactor>
</comment>
<evidence type="ECO:0000256" key="2">
    <source>
        <dbReference type="ARBA" id="ARBA00004749"/>
    </source>
</evidence>
<keyword evidence="5" id="KW-0274">FAD</keyword>
<dbReference type="InterPro" id="IPR036188">
    <property type="entry name" value="FAD/NAD-bd_sf"/>
</dbReference>
<evidence type="ECO:0000256" key="5">
    <source>
        <dbReference type="ARBA" id="ARBA00022827"/>
    </source>
</evidence>
<keyword evidence="6" id="KW-0560">Oxidoreductase</keyword>
<evidence type="ECO:0000313" key="9">
    <source>
        <dbReference type="EMBL" id="RPE86265.1"/>
    </source>
</evidence>
<evidence type="ECO:0000313" key="10">
    <source>
        <dbReference type="Proteomes" id="UP000281691"/>
    </source>
</evidence>
<name>A0A3N4VYL5_9PAST</name>
<reference evidence="9 10" key="1">
    <citation type="submission" date="2018-11" db="EMBL/GenBank/DDBJ databases">
        <title>Genomic Encyclopedia of Type Strains, Phase IV (KMG-IV): sequencing the most valuable type-strain genomes for metagenomic binning, comparative biology and taxonomic classification.</title>
        <authorList>
            <person name="Goeker M."/>
        </authorList>
    </citation>
    <scope>NUCLEOTIDE SEQUENCE [LARGE SCALE GENOMIC DNA]</scope>
    <source>
        <strain evidence="9 10">DSM 27238</strain>
    </source>
</reference>
<sequence>MKNVDIVIVGAGMVGLALAGLLAETDCQIILIEEHKPNLSQKENKISHRVSAINLASQEMLQKIGAWQKIPCERLSPYMQMNVWEKDSFAHIHFDNHDPLIQQLGLEHLGVIVENEQIQLALWQVIQQQKNVEILYDKPTSLGVSDNGAFLTLASGEMLSAKLVVGADGANSWVREQSQIPLMSQDYQHTALVCNVKTTEQHQRTARQVFSPENILAFLPLNNEYLCSIVWSLPPEQAKLFNEMDEISFNRALTIAFDNQLGLCEVQSSRAIYPLVARYARDFAQPRIVIVGDAAHTIHPLAGLGVNLGFADVIMLANELKQHLLLGNDIGEYRHLRRFERRRKAEAVKVLVAMKGLKSLFESNNPVKKLLRGTGLRLANESTLIKKFFIEQTIQF</sequence>
<comment type="pathway">
    <text evidence="2">Cofactor biosynthesis; ubiquinone biosynthesis.</text>
</comment>
<dbReference type="Proteomes" id="UP000281691">
    <property type="component" value="Unassembled WGS sequence"/>
</dbReference>
<keyword evidence="4" id="KW-0285">Flavoprotein</keyword>
<evidence type="ECO:0000256" key="6">
    <source>
        <dbReference type="ARBA" id="ARBA00023002"/>
    </source>
</evidence>
<evidence type="ECO:0000259" key="8">
    <source>
        <dbReference type="Pfam" id="PF01494"/>
    </source>
</evidence>
<keyword evidence="7" id="KW-0503">Monooxygenase</keyword>
<keyword evidence="10" id="KW-1185">Reference proteome</keyword>
<dbReference type="UniPathway" id="UPA00232"/>
<dbReference type="PANTHER" id="PTHR43876:SF7">
    <property type="entry name" value="UBIQUINONE BIOSYNTHESIS MONOOXYGENASE COQ6, MITOCHONDRIAL"/>
    <property type="match status" value="1"/>
</dbReference>
<proteinExistence type="inferred from homology"/>
<gene>
    <name evidence="9" type="ORF">EDC46_0660</name>
</gene>
<evidence type="ECO:0000256" key="7">
    <source>
        <dbReference type="ARBA" id="ARBA00023033"/>
    </source>
</evidence>
<feature type="domain" description="FAD-binding" evidence="8">
    <location>
        <begin position="4"/>
        <end position="324"/>
    </location>
</feature>
<dbReference type="OrthoDB" id="9769565at2"/>
<dbReference type="SUPFAM" id="SSF51905">
    <property type="entry name" value="FAD/NAD(P)-binding domain"/>
    <property type="match status" value="1"/>
</dbReference>
<comment type="similarity">
    <text evidence="3">Belongs to the UbiH/COQ6 family.</text>
</comment>
<dbReference type="PANTHER" id="PTHR43876">
    <property type="entry name" value="UBIQUINONE BIOSYNTHESIS MONOOXYGENASE COQ6, MITOCHONDRIAL"/>
    <property type="match status" value="1"/>
</dbReference>
<dbReference type="Pfam" id="PF01494">
    <property type="entry name" value="FAD_binding_3"/>
    <property type="match status" value="1"/>
</dbReference>
<protein>
    <submittedName>
        <fullName evidence="9">2-octaprenylphenol hydroxylase</fullName>
    </submittedName>
</protein>
<dbReference type="InterPro" id="IPR051205">
    <property type="entry name" value="UbiH/COQ6_monooxygenase"/>
</dbReference>
<dbReference type="RefSeq" id="WP_124210809.1">
    <property type="nucleotide sequence ID" value="NZ_CP016615.1"/>
</dbReference>